<evidence type="ECO:0000256" key="3">
    <source>
        <dbReference type="ARBA" id="ARBA00023125"/>
    </source>
</evidence>
<dbReference type="GO" id="GO:0006310">
    <property type="term" value="P:DNA recombination"/>
    <property type="evidence" value="ECO:0007669"/>
    <property type="project" value="UniProtKB-KW"/>
</dbReference>
<protein>
    <submittedName>
        <fullName evidence="8">Site-specific recombinase XerD</fullName>
    </submittedName>
</protein>
<name>A0A2W7IUJ2_9FLAO</name>
<comment type="similarity">
    <text evidence="1">Belongs to the 'phage' integrase family.</text>
</comment>
<dbReference type="InterPro" id="IPR002104">
    <property type="entry name" value="Integrase_catalytic"/>
</dbReference>
<dbReference type="GO" id="GO:0003677">
    <property type="term" value="F:DNA binding"/>
    <property type="evidence" value="ECO:0007669"/>
    <property type="project" value="UniProtKB-UniRule"/>
</dbReference>
<dbReference type="InterPro" id="IPR011010">
    <property type="entry name" value="DNA_brk_join_enz"/>
</dbReference>
<keyword evidence="3 5" id="KW-0238">DNA-binding</keyword>
<accession>A0A2W7IUJ2</accession>
<reference evidence="8 9" key="1">
    <citation type="submission" date="2018-06" db="EMBL/GenBank/DDBJ databases">
        <title>Genomic Encyclopedia of Archaeal and Bacterial Type Strains, Phase II (KMG-II): from individual species to whole genera.</title>
        <authorList>
            <person name="Goeker M."/>
        </authorList>
    </citation>
    <scope>NUCLEOTIDE SEQUENCE [LARGE SCALE GENOMIC DNA]</scope>
    <source>
        <strain evidence="8 9">DSM 15361</strain>
    </source>
</reference>
<evidence type="ECO:0000256" key="4">
    <source>
        <dbReference type="ARBA" id="ARBA00023172"/>
    </source>
</evidence>
<dbReference type="Pfam" id="PF13495">
    <property type="entry name" value="Phage_int_SAM_4"/>
    <property type="match status" value="1"/>
</dbReference>
<evidence type="ECO:0000313" key="9">
    <source>
        <dbReference type="Proteomes" id="UP000249542"/>
    </source>
</evidence>
<dbReference type="SUPFAM" id="SSF56349">
    <property type="entry name" value="DNA breaking-rejoining enzymes"/>
    <property type="match status" value="1"/>
</dbReference>
<keyword evidence="2" id="KW-0229">DNA integration</keyword>
<dbReference type="EMBL" id="QKYV01000002">
    <property type="protein sequence ID" value="PZW42343.1"/>
    <property type="molecule type" value="Genomic_DNA"/>
</dbReference>
<dbReference type="GO" id="GO:0015074">
    <property type="term" value="P:DNA integration"/>
    <property type="evidence" value="ECO:0007669"/>
    <property type="project" value="UniProtKB-KW"/>
</dbReference>
<dbReference type="AlphaFoldDB" id="A0A2W7IUJ2"/>
<dbReference type="InterPro" id="IPR013762">
    <property type="entry name" value="Integrase-like_cat_sf"/>
</dbReference>
<dbReference type="Pfam" id="PF00589">
    <property type="entry name" value="Phage_integrase"/>
    <property type="match status" value="1"/>
</dbReference>
<dbReference type="Proteomes" id="UP000249542">
    <property type="component" value="Unassembled WGS sequence"/>
</dbReference>
<evidence type="ECO:0000259" key="6">
    <source>
        <dbReference type="PROSITE" id="PS51898"/>
    </source>
</evidence>
<dbReference type="InterPro" id="IPR010998">
    <property type="entry name" value="Integrase_recombinase_N"/>
</dbReference>
<dbReference type="PROSITE" id="PS51898">
    <property type="entry name" value="TYR_RECOMBINASE"/>
    <property type="match status" value="1"/>
</dbReference>
<keyword evidence="9" id="KW-1185">Reference proteome</keyword>
<evidence type="ECO:0000259" key="7">
    <source>
        <dbReference type="PROSITE" id="PS51900"/>
    </source>
</evidence>
<dbReference type="RefSeq" id="WP_111540386.1">
    <property type="nucleotide sequence ID" value="NZ_QKYV01000002.1"/>
</dbReference>
<keyword evidence="4" id="KW-0233">DNA recombination</keyword>
<dbReference type="PROSITE" id="PS51900">
    <property type="entry name" value="CB"/>
    <property type="match status" value="1"/>
</dbReference>
<dbReference type="InterPro" id="IPR050090">
    <property type="entry name" value="Tyrosine_recombinase_XerCD"/>
</dbReference>
<organism evidence="8 9">
    <name type="scientific">Mesonia algae</name>
    <dbReference type="NCBI Taxonomy" id="213248"/>
    <lineage>
        <taxon>Bacteria</taxon>
        <taxon>Pseudomonadati</taxon>
        <taxon>Bacteroidota</taxon>
        <taxon>Flavobacteriia</taxon>
        <taxon>Flavobacteriales</taxon>
        <taxon>Flavobacteriaceae</taxon>
        <taxon>Mesonia</taxon>
    </lineage>
</organism>
<dbReference type="PANTHER" id="PTHR30349:SF41">
    <property type="entry name" value="INTEGRASE_RECOMBINASE PROTEIN MJ0367-RELATED"/>
    <property type="match status" value="1"/>
</dbReference>
<dbReference type="Gene3D" id="1.10.443.10">
    <property type="entry name" value="Intergrase catalytic core"/>
    <property type="match status" value="1"/>
</dbReference>
<dbReference type="InterPro" id="IPR004107">
    <property type="entry name" value="Integrase_SAM-like_N"/>
</dbReference>
<dbReference type="InterPro" id="IPR044068">
    <property type="entry name" value="CB"/>
</dbReference>
<feature type="domain" description="Core-binding (CB)" evidence="7">
    <location>
        <begin position="102"/>
        <end position="181"/>
    </location>
</feature>
<sequence>MAFIILDTFIHNNILKIGIRFSVFDIRLKAHTKKIPKVRWSSTHRSYYVDHSRDNQFFLFKHFNEGGYFVDYEKLKGVKELNPQKRKEKSKFISVSKKDLNPYQIKILKKYVSYLRGKRFSESTVKSYYGFLLKFVAFTRKEIQDISQADFQHFLENVITKQSYSVSSHRQCIGALKHFAALFAIEGIEELENLRPKKSRQLPTVLAQEEVIRILQVTKNLKHRFILAIIYSSGLRIGELINMEVKHIDVLRKQVFIKAGKGRKDRTVMLAESVMPLLYNYLQTYRPDYYLIEGNEAGKYSPTSIRAFLKKSCKQAQILKRVTPHTLRHSYATHMLEDGVDLRYIQTLLGHSKPETTMIYTHVTKKDLLRIKSPLDMAVLRLKESGYENKKVLLSGKL</sequence>
<feature type="domain" description="Tyr recombinase" evidence="6">
    <location>
        <begin position="201"/>
        <end position="373"/>
    </location>
</feature>
<proteinExistence type="inferred from homology"/>
<comment type="caution">
    <text evidence="8">The sequence shown here is derived from an EMBL/GenBank/DDBJ whole genome shotgun (WGS) entry which is preliminary data.</text>
</comment>
<gene>
    <name evidence="8" type="ORF">LX95_00653</name>
</gene>
<dbReference type="Gene3D" id="1.10.150.130">
    <property type="match status" value="1"/>
</dbReference>
<evidence type="ECO:0000313" key="8">
    <source>
        <dbReference type="EMBL" id="PZW42343.1"/>
    </source>
</evidence>
<evidence type="ECO:0000256" key="2">
    <source>
        <dbReference type="ARBA" id="ARBA00022908"/>
    </source>
</evidence>
<dbReference type="PANTHER" id="PTHR30349">
    <property type="entry name" value="PHAGE INTEGRASE-RELATED"/>
    <property type="match status" value="1"/>
</dbReference>
<evidence type="ECO:0000256" key="1">
    <source>
        <dbReference type="ARBA" id="ARBA00008857"/>
    </source>
</evidence>
<evidence type="ECO:0000256" key="5">
    <source>
        <dbReference type="PROSITE-ProRule" id="PRU01248"/>
    </source>
</evidence>